<evidence type="ECO:0000313" key="1">
    <source>
        <dbReference type="EMBL" id="AIJ07435.1"/>
    </source>
</evidence>
<dbReference type="PANTHER" id="PTHR47515">
    <property type="entry name" value="LOW CALCIUM RESPONSE LOCUS PROTEIN T"/>
    <property type="match status" value="1"/>
</dbReference>
<gene>
    <name evidence="1" type="ORF">ETEE_0969</name>
</gene>
<dbReference type="KEGG" id="ete:ETEE_0969"/>
<organism evidence="1 2">
    <name type="scientific">Edwardsiella anguillarum ET080813</name>
    <dbReference type="NCBI Taxonomy" id="667120"/>
    <lineage>
        <taxon>Bacteria</taxon>
        <taxon>Pseudomonadati</taxon>
        <taxon>Pseudomonadota</taxon>
        <taxon>Gammaproteobacteria</taxon>
        <taxon>Enterobacterales</taxon>
        <taxon>Hafniaceae</taxon>
        <taxon>Edwardsiella</taxon>
    </lineage>
</organism>
<dbReference type="EMBL" id="CP006664">
    <property type="protein sequence ID" value="AIJ07435.1"/>
    <property type="molecule type" value="Genomic_DNA"/>
</dbReference>
<reference evidence="1 2" key="1">
    <citation type="journal article" date="2012" name="PLoS ONE">
        <title>Edwardsiella comparative phylogenomics reveal the new intra/inter-species taxonomic relationships, virulence evolution and niche adaptation mechanisms.</title>
        <authorList>
            <person name="Yang M."/>
            <person name="Lv Y."/>
            <person name="Xiao J."/>
            <person name="Wu H."/>
            <person name="Zheng H."/>
            <person name="Liu Q."/>
            <person name="Zhang Y."/>
            <person name="Wang Q."/>
        </authorList>
    </citation>
    <scope>NUCLEOTIDE SEQUENCE [LARGE SCALE GENOMIC DNA]</scope>
    <source>
        <strain evidence="2">080813</strain>
    </source>
</reference>
<name>A0A076LFY7_9GAMM</name>
<protein>
    <submittedName>
        <fullName evidence="1">Mobile element protein</fullName>
    </submittedName>
</protein>
<dbReference type="PANTHER" id="PTHR47515:SF1">
    <property type="entry name" value="BLR2054 PROTEIN"/>
    <property type="match status" value="1"/>
</dbReference>
<evidence type="ECO:0000313" key="2">
    <source>
        <dbReference type="Proteomes" id="UP000028681"/>
    </source>
</evidence>
<dbReference type="Proteomes" id="UP000028681">
    <property type="component" value="Chromosome"/>
</dbReference>
<proteinExistence type="predicted"/>
<sequence length="47" mass="5173">MDFVADNPFNGCHIRALTVVDNFSRECLAIHVGQGLRGEDIIAVMAR</sequence>
<dbReference type="AlphaFoldDB" id="A0A076LFY7"/>
<dbReference type="HOGENOM" id="CLU_3167471_0_0_6"/>
<accession>A0A076LFY7</accession>